<dbReference type="RefSeq" id="WP_207224825.1">
    <property type="nucleotide sequence ID" value="NZ_SGWV01000010.1"/>
</dbReference>
<gene>
    <name evidence="18" type="ORF">EV685_2802</name>
</gene>
<dbReference type="InterPro" id="IPR017477">
    <property type="entry name" value="PEP-CTERM_polysacc_export"/>
</dbReference>
<dbReference type="GO" id="GO:0046930">
    <property type="term" value="C:pore complex"/>
    <property type="evidence" value="ECO:0007669"/>
    <property type="project" value="UniProtKB-KW"/>
</dbReference>
<dbReference type="GO" id="GO:0015159">
    <property type="term" value="F:polysaccharide transmembrane transporter activity"/>
    <property type="evidence" value="ECO:0007669"/>
    <property type="project" value="InterPro"/>
</dbReference>
<evidence type="ECO:0000256" key="8">
    <source>
        <dbReference type="ARBA" id="ARBA00023047"/>
    </source>
</evidence>
<dbReference type="GO" id="GO:0015288">
    <property type="term" value="F:porin activity"/>
    <property type="evidence" value="ECO:0007669"/>
    <property type="project" value="UniProtKB-KW"/>
</dbReference>
<keyword evidence="13" id="KW-0998">Cell outer membrane</keyword>
<dbReference type="PANTHER" id="PTHR33619">
    <property type="entry name" value="POLYSACCHARIDE EXPORT PROTEIN GFCE-RELATED"/>
    <property type="match status" value="1"/>
</dbReference>
<evidence type="ECO:0000256" key="2">
    <source>
        <dbReference type="ARBA" id="ARBA00009450"/>
    </source>
</evidence>
<evidence type="ECO:0000313" key="19">
    <source>
        <dbReference type="Proteomes" id="UP000293433"/>
    </source>
</evidence>
<dbReference type="EMBL" id="SGWV01000010">
    <property type="protein sequence ID" value="RZS53175.1"/>
    <property type="molecule type" value="Genomic_DNA"/>
</dbReference>
<evidence type="ECO:0000256" key="11">
    <source>
        <dbReference type="ARBA" id="ARBA00023136"/>
    </source>
</evidence>
<keyword evidence="14" id="KW-0449">Lipoprotein</keyword>
<keyword evidence="4" id="KW-1134">Transmembrane beta strand</keyword>
<dbReference type="GO" id="GO:0009279">
    <property type="term" value="C:cell outer membrane"/>
    <property type="evidence" value="ECO:0007669"/>
    <property type="project" value="UniProtKB-SubCell"/>
</dbReference>
<evidence type="ECO:0000256" key="15">
    <source>
        <dbReference type="SAM" id="SignalP"/>
    </source>
</evidence>
<comment type="caution">
    <text evidence="18">The sequence shown here is derived from an EMBL/GenBank/DDBJ whole genome shotgun (WGS) entry which is preliminary data.</text>
</comment>
<dbReference type="PANTHER" id="PTHR33619:SF3">
    <property type="entry name" value="POLYSACCHARIDE EXPORT PROTEIN GFCE-RELATED"/>
    <property type="match status" value="1"/>
</dbReference>
<evidence type="ECO:0000256" key="12">
    <source>
        <dbReference type="ARBA" id="ARBA00023139"/>
    </source>
</evidence>
<name>A0A4Q7LF86_9BURK</name>
<sequence length="214" mass="22669">MTPTSTIRRAFRGAALALATAGTLASLGGCASISSGFPPAPRTAETVGHRYKIGPLDGLSIVVWRNPELSANVTVRPDGRISTPLVDDVLAAGKNPADLAREIEQYLSKVIRDPVVTVVVSSFQGAFAEQIRIVGEATRPQAVAFRQNMTILDVMIQAGGLTDFADGNGAVLVRGSESGKQYSVRLKDLLKRGDISANVDVKPGDIIIVPQSWF</sequence>
<evidence type="ECO:0000256" key="14">
    <source>
        <dbReference type="ARBA" id="ARBA00023288"/>
    </source>
</evidence>
<evidence type="ECO:0000256" key="1">
    <source>
        <dbReference type="ARBA" id="ARBA00004571"/>
    </source>
</evidence>
<evidence type="ECO:0000256" key="7">
    <source>
        <dbReference type="ARBA" id="ARBA00022729"/>
    </source>
</evidence>
<dbReference type="AlphaFoldDB" id="A0A4Q7LF86"/>
<feature type="domain" description="Polysaccharide export protein N-terminal" evidence="16">
    <location>
        <begin position="48"/>
        <end position="120"/>
    </location>
</feature>
<dbReference type="InterPro" id="IPR054765">
    <property type="entry name" value="SLBB_dom"/>
</dbReference>
<comment type="subcellular location">
    <subcellularLocation>
        <location evidence="1">Cell outer membrane</location>
        <topology evidence="1">Multi-pass membrane protein</topology>
    </subcellularLocation>
</comment>
<keyword evidence="12" id="KW-0564">Palmitate</keyword>
<protein>
    <submittedName>
        <fullName evidence="18">Polysaccharide export outer membrane protein</fullName>
    </submittedName>
</protein>
<accession>A0A4Q7LF86</accession>
<evidence type="ECO:0000313" key="18">
    <source>
        <dbReference type="EMBL" id="RZS53175.1"/>
    </source>
</evidence>
<evidence type="ECO:0000256" key="6">
    <source>
        <dbReference type="ARBA" id="ARBA00022692"/>
    </source>
</evidence>
<keyword evidence="3" id="KW-0813">Transport</keyword>
<dbReference type="GO" id="GO:0006811">
    <property type="term" value="P:monoatomic ion transport"/>
    <property type="evidence" value="ECO:0007669"/>
    <property type="project" value="UniProtKB-KW"/>
</dbReference>
<organism evidence="18 19">
    <name type="scientific">Sphaerotilus mobilis</name>
    <dbReference type="NCBI Taxonomy" id="47994"/>
    <lineage>
        <taxon>Bacteria</taxon>
        <taxon>Pseudomonadati</taxon>
        <taxon>Pseudomonadota</taxon>
        <taxon>Betaproteobacteria</taxon>
        <taxon>Burkholderiales</taxon>
        <taxon>Sphaerotilaceae</taxon>
        <taxon>Sphaerotilus</taxon>
    </lineage>
</organism>
<evidence type="ECO:0000256" key="4">
    <source>
        <dbReference type="ARBA" id="ARBA00022452"/>
    </source>
</evidence>
<dbReference type="Pfam" id="PF22461">
    <property type="entry name" value="SLBB_2"/>
    <property type="match status" value="1"/>
</dbReference>
<evidence type="ECO:0000259" key="17">
    <source>
        <dbReference type="Pfam" id="PF22461"/>
    </source>
</evidence>
<evidence type="ECO:0000256" key="10">
    <source>
        <dbReference type="ARBA" id="ARBA00023114"/>
    </source>
</evidence>
<keyword evidence="11" id="KW-0472">Membrane</keyword>
<dbReference type="Gene3D" id="3.10.560.10">
    <property type="entry name" value="Outer membrane lipoprotein wza domain like"/>
    <property type="match status" value="1"/>
</dbReference>
<keyword evidence="5" id="KW-0762">Sugar transport</keyword>
<evidence type="ECO:0000256" key="3">
    <source>
        <dbReference type="ARBA" id="ARBA00022448"/>
    </source>
</evidence>
<dbReference type="Pfam" id="PF02563">
    <property type="entry name" value="Poly_export"/>
    <property type="match status" value="1"/>
</dbReference>
<proteinExistence type="inferred from homology"/>
<dbReference type="InterPro" id="IPR003715">
    <property type="entry name" value="Poly_export_N"/>
</dbReference>
<feature type="chain" id="PRO_5020582517" evidence="15">
    <location>
        <begin position="26"/>
        <end position="214"/>
    </location>
</feature>
<keyword evidence="7 15" id="KW-0732">Signal</keyword>
<dbReference type="Proteomes" id="UP000293433">
    <property type="component" value="Unassembled WGS sequence"/>
</dbReference>
<keyword evidence="10" id="KW-0626">Porin</keyword>
<dbReference type="InterPro" id="IPR049712">
    <property type="entry name" value="Poly_export"/>
</dbReference>
<feature type="domain" description="SLBB" evidence="17">
    <location>
        <begin position="131"/>
        <end position="209"/>
    </location>
</feature>
<comment type="similarity">
    <text evidence="2">Belongs to the BexD/CtrA/VexA family.</text>
</comment>
<reference evidence="18 19" key="1">
    <citation type="submission" date="2019-02" db="EMBL/GenBank/DDBJ databases">
        <title>Genomic Encyclopedia of Type Strains, Phase IV (KMG-IV): sequencing the most valuable type-strain genomes for metagenomic binning, comparative biology and taxonomic classification.</title>
        <authorList>
            <person name="Goeker M."/>
        </authorList>
    </citation>
    <scope>NUCLEOTIDE SEQUENCE [LARGE SCALE GENOMIC DNA]</scope>
    <source>
        <strain evidence="18 19">DSM 10617</strain>
    </source>
</reference>
<feature type="signal peptide" evidence="15">
    <location>
        <begin position="1"/>
        <end position="25"/>
    </location>
</feature>
<evidence type="ECO:0000256" key="13">
    <source>
        <dbReference type="ARBA" id="ARBA00023237"/>
    </source>
</evidence>
<keyword evidence="8" id="KW-0625">Polysaccharide transport</keyword>
<keyword evidence="19" id="KW-1185">Reference proteome</keyword>
<keyword evidence="9" id="KW-0406">Ion transport</keyword>
<evidence type="ECO:0000256" key="5">
    <source>
        <dbReference type="ARBA" id="ARBA00022597"/>
    </source>
</evidence>
<dbReference type="NCBIfam" id="TIGR03027">
    <property type="entry name" value="pepcterm_export"/>
    <property type="match status" value="1"/>
</dbReference>
<evidence type="ECO:0000259" key="16">
    <source>
        <dbReference type="Pfam" id="PF02563"/>
    </source>
</evidence>
<keyword evidence="6" id="KW-0812">Transmembrane</keyword>
<evidence type="ECO:0000256" key="9">
    <source>
        <dbReference type="ARBA" id="ARBA00023065"/>
    </source>
</evidence>